<evidence type="ECO:0000313" key="3">
    <source>
        <dbReference type="Proteomes" id="UP000758603"/>
    </source>
</evidence>
<dbReference type="EMBL" id="JAGPXC010000006">
    <property type="protein sequence ID" value="KAH6651441.1"/>
    <property type="molecule type" value="Genomic_DNA"/>
</dbReference>
<name>A0A9P8UFZ2_9PEZI</name>
<accession>A0A9P8UFZ2</accession>
<dbReference type="Pfam" id="PF10282">
    <property type="entry name" value="Lactonase"/>
    <property type="match status" value="1"/>
</dbReference>
<feature type="signal peptide" evidence="1">
    <location>
        <begin position="1"/>
        <end position="20"/>
    </location>
</feature>
<evidence type="ECO:0000313" key="2">
    <source>
        <dbReference type="EMBL" id="KAH6651441.1"/>
    </source>
</evidence>
<dbReference type="RefSeq" id="XP_045955719.1">
    <property type="nucleotide sequence ID" value="XM_046100299.1"/>
</dbReference>
<feature type="chain" id="PRO_5040170017" evidence="1">
    <location>
        <begin position="21"/>
        <end position="158"/>
    </location>
</feature>
<protein>
    <submittedName>
        <fullName evidence="2">Uncharacterized protein</fullName>
    </submittedName>
</protein>
<gene>
    <name evidence="2" type="ORF">BKA67DRAFT_537319</name>
</gene>
<evidence type="ECO:0000256" key="1">
    <source>
        <dbReference type="SAM" id="SignalP"/>
    </source>
</evidence>
<keyword evidence="3" id="KW-1185">Reference proteome</keyword>
<dbReference type="AlphaFoldDB" id="A0A9P8UFZ2"/>
<reference evidence="2" key="1">
    <citation type="journal article" date="2021" name="Nat. Commun.">
        <title>Genetic determinants of endophytism in the Arabidopsis root mycobiome.</title>
        <authorList>
            <person name="Mesny F."/>
            <person name="Miyauchi S."/>
            <person name="Thiergart T."/>
            <person name="Pickel B."/>
            <person name="Atanasova L."/>
            <person name="Karlsson M."/>
            <person name="Huettel B."/>
            <person name="Barry K.W."/>
            <person name="Haridas S."/>
            <person name="Chen C."/>
            <person name="Bauer D."/>
            <person name="Andreopoulos W."/>
            <person name="Pangilinan J."/>
            <person name="LaButti K."/>
            <person name="Riley R."/>
            <person name="Lipzen A."/>
            <person name="Clum A."/>
            <person name="Drula E."/>
            <person name="Henrissat B."/>
            <person name="Kohler A."/>
            <person name="Grigoriev I.V."/>
            <person name="Martin F.M."/>
            <person name="Hacquard S."/>
        </authorList>
    </citation>
    <scope>NUCLEOTIDE SEQUENCE</scope>
    <source>
        <strain evidence="2">MPI-SDFR-AT-0073</strain>
    </source>
</reference>
<dbReference type="Proteomes" id="UP000758603">
    <property type="component" value="Unassembled WGS sequence"/>
</dbReference>
<keyword evidence="1" id="KW-0732">Signal</keyword>
<organism evidence="2 3">
    <name type="scientific">Truncatella angustata</name>
    <dbReference type="NCBI Taxonomy" id="152316"/>
    <lineage>
        <taxon>Eukaryota</taxon>
        <taxon>Fungi</taxon>
        <taxon>Dikarya</taxon>
        <taxon>Ascomycota</taxon>
        <taxon>Pezizomycotina</taxon>
        <taxon>Sordariomycetes</taxon>
        <taxon>Xylariomycetidae</taxon>
        <taxon>Amphisphaeriales</taxon>
        <taxon>Sporocadaceae</taxon>
        <taxon>Truncatella</taxon>
    </lineage>
</organism>
<sequence>MFASCMLKIFTLVLVSPVLGANLLVSNFTGKTYSLSLDDVDGNQVFSVSSSTARCGRLPAWLGLDSQTQTLYCIDENWSGMGIASSLQVEGDGSLVETMNRSKAGMSVHTMLYGGSDGGPFCYGQGHYMGRRQTPRRHLLEEGLATSIVIGRNHNEVT</sequence>
<dbReference type="InterPro" id="IPR015943">
    <property type="entry name" value="WD40/YVTN_repeat-like_dom_sf"/>
</dbReference>
<dbReference type="GeneID" id="70129191"/>
<dbReference type="InterPro" id="IPR019405">
    <property type="entry name" value="Lactonase_7-beta_prop"/>
</dbReference>
<proteinExistence type="predicted"/>
<comment type="caution">
    <text evidence="2">The sequence shown here is derived from an EMBL/GenBank/DDBJ whole genome shotgun (WGS) entry which is preliminary data.</text>
</comment>
<dbReference type="Gene3D" id="2.130.10.10">
    <property type="entry name" value="YVTN repeat-like/Quinoprotein amine dehydrogenase"/>
    <property type="match status" value="1"/>
</dbReference>